<reference evidence="3" key="1">
    <citation type="submission" date="2020-11" db="EMBL/GenBank/DDBJ databases">
        <title>Nocardia NEAU-351.nov., a novel actinomycete isolated from the cow dung.</title>
        <authorList>
            <person name="Zhang X."/>
        </authorList>
    </citation>
    <scope>NUCLEOTIDE SEQUENCE</scope>
    <source>
        <strain evidence="3">NEAU-351</strain>
    </source>
</reference>
<feature type="region of interest" description="Disordered" evidence="1">
    <location>
        <begin position="421"/>
        <end position="440"/>
    </location>
</feature>
<name>A0A931IGM2_9NOCA</name>
<protein>
    <submittedName>
        <fullName evidence="3">Glycosyltransferase family 1 protein</fullName>
    </submittedName>
</protein>
<feature type="domain" description="Erythromycin biosynthesis protein CIII-like C-terminal" evidence="2">
    <location>
        <begin position="281"/>
        <end position="411"/>
    </location>
</feature>
<accession>A0A931IGM2</accession>
<dbReference type="SUPFAM" id="SSF53756">
    <property type="entry name" value="UDP-Glycosyltransferase/glycogen phosphorylase"/>
    <property type="match status" value="1"/>
</dbReference>
<gene>
    <name evidence="3" type="ORF">IT779_23875</name>
</gene>
<dbReference type="Pfam" id="PF06722">
    <property type="entry name" value="EryCIII-like_C"/>
    <property type="match status" value="1"/>
</dbReference>
<evidence type="ECO:0000256" key="1">
    <source>
        <dbReference type="SAM" id="MobiDB-lite"/>
    </source>
</evidence>
<dbReference type="GO" id="GO:0017000">
    <property type="term" value="P:antibiotic biosynthetic process"/>
    <property type="evidence" value="ECO:0007669"/>
    <property type="project" value="UniProtKB-ARBA"/>
</dbReference>
<dbReference type="PANTHER" id="PTHR48050:SF13">
    <property type="entry name" value="STEROL 3-BETA-GLUCOSYLTRANSFERASE UGT80A2"/>
    <property type="match status" value="1"/>
</dbReference>
<dbReference type="AlphaFoldDB" id="A0A931IGM2"/>
<dbReference type="GO" id="GO:0016020">
    <property type="term" value="C:membrane"/>
    <property type="evidence" value="ECO:0007669"/>
    <property type="project" value="GOC"/>
</dbReference>
<dbReference type="PANTHER" id="PTHR48050">
    <property type="entry name" value="STEROL 3-BETA-GLUCOSYLTRANSFERASE"/>
    <property type="match status" value="1"/>
</dbReference>
<dbReference type="InterPro" id="IPR002213">
    <property type="entry name" value="UDP_glucos_trans"/>
</dbReference>
<evidence type="ECO:0000259" key="2">
    <source>
        <dbReference type="Pfam" id="PF06722"/>
    </source>
</evidence>
<dbReference type="FunFam" id="3.40.50.2000:FF:000072">
    <property type="entry name" value="Glycosyl transferase"/>
    <property type="match status" value="1"/>
</dbReference>
<comment type="caution">
    <text evidence="3">The sequence shown here is derived from an EMBL/GenBank/DDBJ whole genome shotgun (WGS) entry which is preliminary data.</text>
</comment>
<evidence type="ECO:0000313" key="4">
    <source>
        <dbReference type="Proteomes" id="UP000655751"/>
    </source>
</evidence>
<dbReference type="GO" id="GO:0016758">
    <property type="term" value="F:hexosyltransferase activity"/>
    <property type="evidence" value="ECO:0007669"/>
    <property type="project" value="UniProtKB-ARBA"/>
</dbReference>
<organism evidence="3 4">
    <name type="scientific">Nocardia bovistercoris</name>
    <dbReference type="NCBI Taxonomy" id="2785916"/>
    <lineage>
        <taxon>Bacteria</taxon>
        <taxon>Bacillati</taxon>
        <taxon>Actinomycetota</taxon>
        <taxon>Actinomycetes</taxon>
        <taxon>Mycobacteriales</taxon>
        <taxon>Nocardiaceae</taxon>
        <taxon>Nocardia</taxon>
    </lineage>
</organism>
<dbReference type="GO" id="GO:0008194">
    <property type="term" value="F:UDP-glycosyltransferase activity"/>
    <property type="evidence" value="ECO:0007669"/>
    <property type="project" value="InterPro"/>
</dbReference>
<keyword evidence="4" id="KW-1185">Reference proteome</keyword>
<dbReference type="Gene3D" id="3.40.50.2000">
    <property type="entry name" value="Glycogen Phosphorylase B"/>
    <property type="match status" value="2"/>
</dbReference>
<dbReference type="RefSeq" id="WP_196151625.1">
    <property type="nucleotide sequence ID" value="NZ_JADMLG010000010.1"/>
</dbReference>
<dbReference type="CDD" id="cd03784">
    <property type="entry name" value="GT1_Gtf-like"/>
    <property type="match status" value="1"/>
</dbReference>
<proteinExistence type="predicted"/>
<dbReference type="Proteomes" id="UP000655751">
    <property type="component" value="Unassembled WGS sequence"/>
</dbReference>
<sequence>MSQYLIASVPIHGHVTPLLGIATELTRRGHRVRFLTGARFADAVARTGSEFLALPTEADYDDRVISAVLARERPAGIAGLRYDVAQNFLRPARAQYDALLELTMDDPTQPDAVLVDPTFIGAMLLAGHPRDTRPPVIVAGMLPLPLASTAVPPFGLGFRPWRGPFNRVRNTVLRALVEKVVFGPVQADLDQLHRSVHGRAAEAFVVNWMSEADAIVQLSVPGFEYPRPDATVPIRFAGPVIAPTDGPLPSWWSDLDGARPVVLATQGTIANQDYHDLVRPTIDALATEDVLLVVTTGGRPIEELGELPANVRADRFLPYDKLFPHLDLLVTNGGYGGVHYALANAVPIVIAGDTEDKPEVAARVAWSGTGINLHTGHPSVTAIRRAVRKTLSSPRYREAAAVLAEQIRATRGIDELIDTVAASSTDRGRPGRKTPTRDAS</sequence>
<dbReference type="EMBL" id="JADMLG010000010">
    <property type="protein sequence ID" value="MBH0779313.1"/>
    <property type="molecule type" value="Genomic_DNA"/>
</dbReference>
<dbReference type="InterPro" id="IPR010610">
    <property type="entry name" value="EryCIII-like_C"/>
</dbReference>
<dbReference type="InterPro" id="IPR050426">
    <property type="entry name" value="Glycosyltransferase_28"/>
</dbReference>
<evidence type="ECO:0000313" key="3">
    <source>
        <dbReference type="EMBL" id="MBH0779313.1"/>
    </source>
</evidence>
<dbReference type="GO" id="GO:0009247">
    <property type="term" value="P:glycolipid biosynthetic process"/>
    <property type="evidence" value="ECO:0007669"/>
    <property type="project" value="UniProtKB-ARBA"/>
</dbReference>